<dbReference type="EMBL" id="JACWMX010000001">
    <property type="protein sequence ID" value="MBD1391757.1"/>
    <property type="molecule type" value="Genomic_DNA"/>
</dbReference>
<evidence type="ECO:0000313" key="2">
    <source>
        <dbReference type="Proteomes" id="UP000619078"/>
    </source>
</evidence>
<protein>
    <submittedName>
        <fullName evidence="1">Uncharacterized protein</fullName>
    </submittedName>
</protein>
<sequence length="165" mass="19399">MRIITLSYRKVIDCTADKTWDKMFFNDSYLEFKMQAQNYTQGTQITSYAELIRTDPNANKLAGMITPAITGYIQQLQNVVPDILNNSGRRFLRFNRFQLEIINSDIYHRARHQIELNFYTEPLVWHDTIGNFMLVSDCDAAGEEVRTNLFELQPFLNIYTIKQQQ</sequence>
<keyword evidence="2" id="KW-1185">Reference proteome</keyword>
<name>A0A926NMS0_9SPHI</name>
<evidence type="ECO:0000313" key="1">
    <source>
        <dbReference type="EMBL" id="MBD1391757.1"/>
    </source>
</evidence>
<dbReference type="Proteomes" id="UP000619078">
    <property type="component" value="Unassembled WGS sequence"/>
</dbReference>
<dbReference type="AlphaFoldDB" id="A0A926NMS0"/>
<comment type="caution">
    <text evidence="1">The sequence shown here is derived from an EMBL/GenBank/DDBJ whole genome shotgun (WGS) entry which is preliminary data.</text>
</comment>
<organism evidence="1 2">
    <name type="scientific">Mucilaginibacter glaciei</name>
    <dbReference type="NCBI Taxonomy" id="2772109"/>
    <lineage>
        <taxon>Bacteria</taxon>
        <taxon>Pseudomonadati</taxon>
        <taxon>Bacteroidota</taxon>
        <taxon>Sphingobacteriia</taxon>
        <taxon>Sphingobacteriales</taxon>
        <taxon>Sphingobacteriaceae</taxon>
        <taxon>Mucilaginibacter</taxon>
    </lineage>
</organism>
<proteinExistence type="predicted"/>
<gene>
    <name evidence="1" type="ORF">IDJ76_01475</name>
</gene>
<dbReference type="RefSeq" id="WP_191159999.1">
    <property type="nucleotide sequence ID" value="NZ_JACWMX010000001.1"/>
</dbReference>
<accession>A0A926NMS0</accession>
<reference evidence="1" key="1">
    <citation type="submission" date="2020-09" db="EMBL/GenBank/DDBJ databases">
        <title>Novel species of Mucilaginibacter isolated from a glacier on the Tibetan Plateau.</title>
        <authorList>
            <person name="Liu Q."/>
            <person name="Xin Y.-H."/>
        </authorList>
    </citation>
    <scope>NUCLEOTIDE SEQUENCE</scope>
    <source>
        <strain evidence="1">ZB1P21</strain>
    </source>
</reference>